<evidence type="ECO:0000313" key="3">
    <source>
        <dbReference type="Proteomes" id="UP001607303"/>
    </source>
</evidence>
<accession>A0ABD2CCK1</accession>
<reference evidence="2 3" key="1">
    <citation type="journal article" date="2024" name="Ann. Entomol. Soc. Am.">
        <title>Genomic analyses of the southern and eastern yellowjacket wasps (Hymenoptera: Vespidae) reveal evolutionary signatures of social life.</title>
        <authorList>
            <person name="Catto M.A."/>
            <person name="Caine P.B."/>
            <person name="Orr S.E."/>
            <person name="Hunt B.G."/>
            <person name="Goodisman M.A.D."/>
        </authorList>
    </citation>
    <scope>NUCLEOTIDE SEQUENCE [LARGE SCALE GENOMIC DNA]</scope>
    <source>
        <strain evidence="2">232</strain>
        <tissue evidence="2">Head and thorax</tissue>
    </source>
</reference>
<evidence type="ECO:0000313" key="2">
    <source>
        <dbReference type="EMBL" id="KAL2742794.1"/>
    </source>
</evidence>
<feature type="region of interest" description="Disordered" evidence="1">
    <location>
        <begin position="81"/>
        <end position="110"/>
    </location>
</feature>
<dbReference type="EMBL" id="JAYRBN010000056">
    <property type="protein sequence ID" value="KAL2742794.1"/>
    <property type="molecule type" value="Genomic_DNA"/>
</dbReference>
<evidence type="ECO:0000256" key="1">
    <source>
        <dbReference type="SAM" id="MobiDB-lite"/>
    </source>
</evidence>
<comment type="caution">
    <text evidence="2">The sequence shown here is derived from an EMBL/GenBank/DDBJ whole genome shotgun (WGS) entry which is preliminary data.</text>
</comment>
<name>A0ABD2CCK1_VESMC</name>
<dbReference type="Proteomes" id="UP001607303">
    <property type="component" value="Unassembled WGS sequence"/>
</dbReference>
<keyword evidence="3" id="KW-1185">Reference proteome</keyword>
<proteinExistence type="predicted"/>
<dbReference type="AlphaFoldDB" id="A0ABD2CCK1"/>
<feature type="compositionally biased region" description="Polar residues" evidence="1">
    <location>
        <begin position="13"/>
        <end position="22"/>
    </location>
</feature>
<sequence>MNQQQQQQHQQQASERLTPLNNHQQQSSSGIGHHQHQQQQQQHHQEDRGVKRKVEDMLGNAENAPDALVHTPSAYTLQIRLDLTNKRKNPRQRLQCKRRLRGERRPRQSMGTPAVELVFSTRNNSQQAQITTTATEEHEQLPEYIGHKYTHSNCTMWQYNNSNIFGPISTSISIFSCDNSKYRTDPSGMDLLEDI</sequence>
<gene>
    <name evidence="2" type="ORF">V1477_008283</name>
</gene>
<organism evidence="2 3">
    <name type="scientific">Vespula maculifrons</name>
    <name type="common">Eastern yellow jacket</name>
    <name type="synonym">Wasp</name>
    <dbReference type="NCBI Taxonomy" id="7453"/>
    <lineage>
        <taxon>Eukaryota</taxon>
        <taxon>Metazoa</taxon>
        <taxon>Ecdysozoa</taxon>
        <taxon>Arthropoda</taxon>
        <taxon>Hexapoda</taxon>
        <taxon>Insecta</taxon>
        <taxon>Pterygota</taxon>
        <taxon>Neoptera</taxon>
        <taxon>Endopterygota</taxon>
        <taxon>Hymenoptera</taxon>
        <taxon>Apocrita</taxon>
        <taxon>Aculeata</taxon>
        <taxon>Vespoidea</taxon>
        <taxon>Vespidae</taxon>
        <taxon>Vespinae</taxon>
        <taxon>Vespula</taxon>
    </lineage>
</organism>
<feature type="region of interest" description="Disordered" evidence="1">
    <location>
        <begin position="1"/>
        <end position="51"/>
    </location>
</feature>
<protein>
    <submittedName>
        <fullName evidence="2">Uncharacterized protein</fullName>
    </submittedName>
</protein>
<feature type="compositionally biased region" description="Low complexity" evidence="1">
    <location>
        <begin position="23"/>
        <end position="42"/>
    </location>
</feature>
<feature type="compositionally biased region" description="Low complexity" evidence="1">
    <location>
        <begin position="1"/>
        <end position="12"/>
    </location>
</feature>
<feature type="compositionally biased region" description="Basic residues" evidence="1">
    <location>
        <begin position="86"/>
        <end position="104"/>
    </location>
</feature>